<feature type="transmembrane region" description="Helical" evidence="1">
    <location>
        <begin position="35"/>
        <end position="57"/>
    </location>
</feature>
<comment type="caution">
    <text evidence="2">The sequence shown here is derived from an EMBL/GenBank/DDBJ whole genome shotgun (WGS) entry which is preliminary data.</text>
</comment>
<gene>
    <name evidence="2" type="ORF">AXK60_10130</name>
</gene>
<evidence type="ECO:0000313" key="2">
    <source>
        <dbReference type="EMBL" id="KXP06440.1"/>
    </source>
</evidence>
<proteinExistence type="predicted"/>
<evidence type="ECO:0000313" key="3">
    <source>
        <dbReference type="Proteomes" id="UP000070258"/>
    </source>
</evidence>
<keyword evidence="1" id="KW-1133">Transmembrane helix</keyword>
<dbReference type="Proteomes" id="UP000070258">
    <property type="component" value="Unassembled WGS sequence"/>
</dbReference>
<dbReference type="STRING" id="239498.AXK60_10130"/>
<organism evidence="2 3">
    <name type="scientific">Tsukamurella pseudospumae</name>
    <dbReference type="NCBI Taxonomy" id="239498"/>
    <lineage>
        <taxon>Bacteria</taxon>
        <taxon>Bacillati</taxon>
        <taxon>Actinomycetota</taxon>
        <taxon>Actinomycetes</taxon>
        <taxon>Mycobacteriales</taxon>
        <taxon>Tsukamurellaceae</taxon>
        <taxon>Tsukamurella</taxon>
    </lineage>
</organism>
<reference evidence="3" key="1">
    <citation type="submission" date="2016-02" db="EMBL/GenBank/DDBJ databases">
        <authorList>
            <person name="Wen L."/>
            <person name="He K."/>
            <person name="Yang H."/>
        </authorList>
    </citation>
    <scope>NUCLEOTIDE SEQUENCE [LARGE SCALE GENOMIC DNA]</scope>
    <source>
        <strain evidence="3">JCM 15929</strain>
    </source>
</reference>
<accession>A0A138A7T5</accession>
<keyword evidence="1" id="KW-0812">Transmembrane</keyword>
<protein>
    <submittedName>
        <fullName evidence="2">Uncharacterized protein</fullName>
    </submittedName>
</protein>
<name>A0A138A7T5_9ACTN</name>
<evidence type="ECO:0000256" key="1">
    <source>
        <dbReference type="SAM" id="Phobius"/>
    </source>
</evidence>
<feature type="transmembrane region" description="Helical" evidence="1">
    <location>
        <begin position="6"/>
        <end position="23"/>
    </location>
</feature>
<dbReference type="EMBL" id="LSRF01000056">
    <property type="protein sequence ID" value="KXP06440.1"/>
    <property type="molecule type" value="Genomic_DNA"/>
</dbReference>
<sequence length="165" mass="17602">MLLLHFVAGPIFAVIGLVMIGSPELETRSFIPTPVIGLAAFLLGAGSFVFGIVALTVRRTVLVVDTRGIRSPRSGFDFEWSDVDAVYTGSYRGGRFGPTLYVLGVAGRPIRAGRRLPLSGINAAIMGLPADARAHRVTWQVGTRPAFDEAIRAVRSASPETPVNP</sequence>
<dbReference type="AlphaFoldDB" id="A0A138A7T5"/>
<keyword evidence="1" id="KW-0472">Membrane</keyword>